<proteinExistence type="inferred from homology"/>
<keyword evidence="7" id="KW-0963">Cytoplasm</keyword>
<dbReference type="Gene3D" id="3.30.930.10">
    <property type="entry name" value="Bira Bifunctional Protein, Domain 2"/>
    <property type="match status" value="1"/>
</dbReference>
<evidence type="ECO:0000256" key="2">
    <source>
        <dbReference type="ARBA" id="ARBA00022598"/>
    </source>
</evidence>
<gene>
    <name evidence="7" type="primary">aspS</name>
    <name evidence="9" type="ORF">COU00_03085</name>
</gene>
<dbReference type="InterPro" id="IPR004524">
    <property type="entry name" value="Asp-tRNA-ligase_1"/>
</dbReference>
<comment type="caution">
    <text evidence="7">Lacks conserved residue(s) required for the propagation of feature annotation.</text>
</comment>
<feature type="site" description="Important for tRNA non-discrimination" evidence="7">
    <location>
        <position position="31"/>
    </location>
</feature>
<dbReference type="PRINTS" id="PR01042">
    <property type="entry name" value="TRNASYNTHASP"/>
</dbReference>
<dbReference type="InterPro" id="IPR004364">
    <property type="entry name" value="Aa-tRNA-synt_II"/>
</dbReference>
<dbReference type="PANTHER" id="PTHR22594:SF5">
    <property type="entry name" value="ASPARTATE--TRNA LIGASE, MITOCHONDRIAL"/>
    <property type="match status" value="1"/>
</dbReference>
<keyword evidence="4 7" id="KW-0067">ATP-binding</keyword>
<evidence type="ECO:0000313" key="10">
    <source>
        <dbReference type="Proteomes" id="UP000229335"/>
    </source>
</evidence>
<organism evidence="9 10">
    <name type="scientific">Candidatus Falkowbacteria bacterium CG10_big_fil_rev_8_21_14_0_10_43_11</name>
    <dbReference type="NCBI Taxonomy" id="1974568"/>
    <lineage>
        <taxon>Bacteria</taxon>
        <taxon>Candidatus Falkowiibacteriota</taxon>
    </lineage>
</organism>
<dbReference type="EC" id="6.1.1.23" evidence="7"/>
<comment type="subunit">
    <text evidence="7">Homodimer.</text>
</comment>
<dbReference type="PANTHER" id="PTHR22594">
    <property type="entry name" value="ASPARTYL/LYSYL-TRNA SYNTHETASE"/>
    <property type="match status" value="1"/>
</dbReference>
<dbReference type="InterPro" id="IPR047089">
    <property type="entry name" value="Asp-tRNA-ligase_1_N"/>
</dbReference>
<evidence type="ECO:0000256" key="6">
    <source>
        <dbReference type="ARBA" id="ARBA00023146"/>
    </source>
</evidence>
<dbReference type="InterPro" id="IPR012340">
    <property type="entry name" value="NA-bd_OB-fold"/>
</dbReference>
<feature type="binding site" evidence="7">
    <location>
        <position position="177"/>
    </location>
    <ligand>
        <name>L-aspartate</name>
        <dbReference type="ChEBI" id="CHEBI:29991"/>
    </ligand>
</feature>
<dbReference type="CDD" id="cd00777">
    <property type="entry name" value="AspRS_core"/>
    <property type="match status" value="1"/>
</dbReference>
<comment type="caution">
    <text evidence="9">The sequence shown here is derived from an EMBL/GenBank/DDBJ whole genome shotgun (WGS) entry which is preliminary data.</text>
</comment>
<dbReference type="NCBIfam" id="NF001750">
    <property type="entry name" value="PRK00476.1"/>
    <property type="match status" value="1"/>
</dbReference>
<evidence type="ECO:0000259" key="8">
    <source>
        <dbReference type="PROSITE" id="PS50862"/>
    </source>
</evidence>
<feature type="binding site" evidence="7">
    <location>
        <position position="223"/>
    </location>
    <ligand>
        <name>L-aspartate</name>
        <dbReference type="ChEBI" id="CHEBI:29991"/>
    </ligand>
</feature>
<evidence type="ECO:0000256" key="1">
    <source>
        <dbReference type="ARBA" id="ARBA00006303"/>
    </source>
</evidence>
<dbReference type="InterPro" id="IPR004365">
    <property type="entry name" value="NA-bd_OB_tRNA"/>
</dbReference>
<feature type="binding site" evidence="7">
    <location>
        <position position="493"/>
    </location>
    <ligand>
        <name>L-aspartate</name>
        <dbReference type="ChEBI" id="CHEBI:29991"/>
    </ligand>
</feature>
<dbReference type="GO" id="GO:0005524">
    <property type="term" value="F:ATP binding"/>
    <property type="evidence" value="ECO:0007669"/>
    <property type="project" value="UniProtKB-UniRule"/>
</dbReference>
<keyword evidence="6 7" id="KW-0030">Aminoacyl-tRNA synthetase</keyword>
<feature type="binding site" evidence="7">
    <location>
        <begin position="538"/>
        <end position="541"/>
    </location>
    <ligand>
        <name>ATP</name>
        <dbReference type="ChEBI" id="CHEBI:30616"/>
    </ligand>
</feature>
<dbReference type="Pfam" id="PF00152">
    <property type="entry name" value="tRNA-synt_2"/>
    <property type="match status" value="1"/>
</dbReference>
<evidence type="ECO:0000256" key="3">
    <source>
        <dbReference type="ARBA" id="ARBA00022741"/>
    </source>
</evidence>
<dbReference type="Pfam" id="PF02938">
    <property type="entry name" value="GAD"/>
    <property type="match status" value="1"/>
</dbReference>
<evidence type="ECO:0000256" key="5">
    <source>
        <dbReference type="ARBA" id="ARBA00022917"/>
    </source>
</evidence>
<dbReference type="GO" id="GO:0004815">
    <property type="term" value="F:aspartate-tRNA ligase activity"/>
    <property type="evidence" value="ECO:0007669"/>
    <property type="project" value="UniProtKB-UniRule"/>
</dbReference>
<dbReference type="AlphaFoldDB" id="A0A2M6WLL0"/>
<dbReference type="GO" id="GO:0006422">
    <property type="term" value="P:aspartyl-tRNA aminoacylation"/>
    <property type="evidence" value="ECO:0007669"/>
    <property type="project" value="UniProtKB-UniRule"/>
</dbReference>
<dbReference type="GO" id="GO:0005737">
    <property type="term" value="C:cytoplasm"/>
    <property type="evidence" value="ECO:0007669"/>
    <property type="project" value="UniProtKB-SubCell"/>
</dbReference>
<dbReference type="PROSITE" id="PS50862">
    <property type="entry name" value="AA_TRNA_LIGASE_II"/>
    <property type="match status" value="1"/>
</dbReference>
<keyword evidence="3 7" id="KW-0547">Nucleotide-binding</keyword>
<dbReference type="NCBIfam" id="TIGR00459">
    <property type="entry name" value="aspS_bact"/>
    <property type="match status" value="1"/>
</dbReference>
<dbReference type="Gene3D" id="2.40.50.140">
    <property type="entry name" value="Nucleic acid-binding proteins"/>
    <property type="match status" value="1"/>
</dbReference>
<sequence length="589" mass="67511">MLRTNTCGELTKKNLNQTVTLCGWVHRRRDHGGIIFIDLRDRYGLTQITFDPNKNKEAYAIANAWRSEWVASVTGEVVPRPKEMVNEKMPTGEIEIAAGKAETLSESKTPPFQIDEEKQSEANEQLRLQYRFIDLRRPKLQEMLRIRDEVICHMRDYFHKENFIEVQTPILANSSPEGARDWLVPSRLYPGKFYALPQAPQQFKQLLMVAGLDRYFQIAPCFRDEDPRMDRHYGEFYQLDMEMSFVTQEDIFKIMEPLMVELTHKFSSKKVLWQPFPRISWREAMEKYGSDKPDLRFEMEMKPVTDIVKNCGFSVFTDAIKTGGAVHALNVSGGAKFSRKEIDEITEVAKAKGAKGLAYIIIEDELKSPILKFLKSEELDAIIKEVKAKKGDIIFFGADKWRTVCESLGAVRNECGQRLGLKDPNKAAWLWVTDFPMYDYSEIEEGRIDFGHNPFSMPQGGLEALLTKNPLEILAYQYDFVLNGFEITSGAIRNHDPKIMYKAFAIAGYTKEQVDAKFGHMIRAFEYGAPPHGGNAPGIDRLLMVLNEWNSIRDIYAFPKDSSGRDVMLGAPSEVEEKQLKELHIKISN</sequence>
<evidence type="ECO:0000313" key="9">
    <source>
        <dbReference type="EMBL" id="PIT93667.1"/>
    </source>
</evidence>
<dbReference type="HAMAP" id="MF_00044">
    <property type="entry name" value="Asp_tRNA_synth_type1"/>
    <property type="match status" value="1"/>
</dbReference>
<feature type="domain" description="Aminoacyl-transfer RNA synthetases class-II family profile" evidence="8">
    <location>
        <begin position="144"/>
        <end position="572"/>
    </location>
</feature>
<name>A0A2M6WLL0_9BACT</name>
<feature type="region of interest" description="Aspartate" evidence="7">
    <location>
        <begin position="201"/>
        <end position="204"/>
    </location>
</feature>
<dbReference type="Pfam" id="PF01336">
    <property type="entry name" value="tRNA_anti-codon"/>
    <property type="match status" value="1"/>
</dbReference>
<dbReference type="SUPFAM" id="SSF55681">
    <property type="entry name" value="Class II aaRS and biotin synthetases"/>
    <property type="match status" value="1"/>
</dbReference>
<comment type="subcellular location">
    <subcellularLocation>
        <location evidence="7">Cytoplasm</location>
    </subcellularLocation>
</comment>
<keyword evidence="2 7" id="KW-0436">Ligase</keyword>
<keyword evidence="5 7" id="KW-0648">Protein biosynthesis</keyword>
<dbReference type="SUPFAM" id="SSF55261">
    <property type="entry name" value="GAD domain-like"/>
    <property type="match status" value="1"/>
</dbReference>
<accession>A0A2M6WLL0</accession>
<protein>
    <recommendedName>
        <fullName evidence="7">Aspartate--tRNA(Asp/Asn) ligase</fullName>
        <ecNumber evidence="7">6.1.1.23</ecNumber>
    </recommendedName>
    <alternativeName>
        <fullName evidence="7">Aspartyl-tRNA synthetase</fullName>
        <shortName evidence="7">AspRS</shortName>
    </alternativeName>
    <alternativeName>
        <fullName evidence="7">Non-discriminating aspartyl-tRNA synthetase</fullName>
        <shortName evidence="7">ND-AspRS</shortName>
    </alternativeName>
</protein>
<dbReference type="GO" id="GO:0050560">
    <property type="term" value="F:aspartate-tRNA(Asn) ligase activity"/>
    <property type="evidence" value="ECO:0007669"/>
    <property type="project" value="UniProtKB-EC"/>
</dbReference>
<dbReference type="Gene3D" id="3.30.1360.30">
    <property type="entry name" value="GAD-like domain"/>
    <property type="match status" value="1"/>
</dbReference>
<dbReference type="InterPro" id="IPR002312">
    <property type="entry name" value="Asp/Asn-tRNA-synth_IIb"/>
</dbReference>
<evidence type="ECO:0000256" key="7">
    <source>
        <dbReference type="HAMAP-Rule" id="MF_00044"/>
    </source>
</evidence>
<feature type="binding site" evidence="7">
    <location>
        <position position="486"/>
    </location>
    <ligand>
        <name>ATP</name>
        <dbReference type="ChEBI" id="CHEBI:30616"/>
    </ligand>
</feature>
<reference evidence="10" key="1">
    <citation type="submission" date="2017-09" db="EMBL/GenBank/DDBJ databases">
        <title>Depth-based differentiation of microbial function through sediment-hosted aquifers and enrichment of novel symbionts in the deep terrestrial subsurface.</title>
        <authorList>
            <person name="Probst A.J."/>
            <person name="Ladd B."/>
            <person name="Jarett J.K."/>
            <person name="Geller-Mcgrath D.E."/>
            <person name="Sieber C.M.K."/>
            <person name="Emerson J.B."/>
            <person name="Anantharaman K."/>
            <person name="Thomas B.C."/>
            <person name="Malmstrom R."/>
            <person name="Stieglmeier M."/>
            <person name="Klingl A."/>
            <person name="Woyke T."/>
            <person name="Ryan C.M."/>
            <person name="Banfield J.F."/>
        </authorList>
    </citation>
    <scope>NUCLEOTIDE SEQUENCE [LARGE SCALE GENOMIC DNA]</scope>
</reference>
<dbReference type="SUPFAM" id="SSF50249">
    <property type="entry name" value="Nucleic acid-binding proteins"/>
    <property type="match status" value="1"/>
</dbReference>
<dbReference type="InterPro" id="IPR004115">
    <property type="entry name" value="GAD-like_sf"/>
</dbReference>
<comment type="function">
    <text evidence="7">Aspartyl-tRNA synthetase with relaxed tRNA specificity since it is able to aspartylate not only its cognate tRNA(Asp) but also tRNA(Asn). Reaction proceeds in two steps: L-aspartate is first activated by ATP to form Asp-AMP and then transferred to the acceptor end of tRNA(Asp/Asn).</text>
</comment>
<dbReference type="CDD" id="cd04317">
    <property type="entry name" value="EcAspRS_like_N"/>
    <property type="match status" value="1"/>
</dbReference>
<dbReference type="InterPro" id="IPR006195">
    <property type="entry name" value="aa-tRNA-synth_II"/>
</dbReference>
<comment type="similarity">
    <text evidence="1 7">Belongs to the class-II aminoacyl-tRNA synthetase family. Type 1 subfamily.</text>
</comment>
<feature type="binding site" evidence="7">
    <location>
        <begin position="223"/>
        <end position="225"/>
    </location>
    <ligand>
        <name>ATP</name>
        <dbReference type="ChEBI" id="CHEBI:30616"/>
    </ligand>
</feature>
<dbReference type="InterPro" id="IPR047090">
    <property type="entry name" value="AspRS_core"/>
</dbReference>
<dbReference type="InterPro" id="IPR045864">
    <property type="entry name" value="aa-tRNA-synth_II/BPL/LPL"/>
</dbReference>
<dbReference type="Proteomes" id="UP000229335">
    <property type="component" value="Unassembled WGS sequence"/>
</dbReference>
<dbReference type="EMBL" id="PFAS01000054">
    <property type="protein sequence ID" value="PIT93667.1"/>
    <property type="molecule type" value="Genomic_DNA"/>
</dbReference>
<comment type="catalytic activity">
    <reaction evidence="7">
        <text>tRNA(Asx) + L-aspartate + ATP = L-aspartyl-tRNA(Asx) + AMP + diphosphate</text>
        <dbReference type="Rhea" id="RHEA:18349"/>
        <dbReference type="Rhea" id="RHEA-COMP:9710"/>
        <dbReference type="Rhea" id="RHEA-COMP:9711"/>
        <dbReference type="ChEBI" id="CHEBI:29991"/>
        <dbReference type="ChEBI" id="CHEBI:30616"/>
        <dbReference type="ChEBI" id="CHEBI:33019"/>
        <dbReference type="ChEBI" id="CHEBI:78442"/>
        <dbReference type="ChEBI" id="CHEBI:78516"/>
        <dbReference type="ChEBI" id="CHEBI:456215"/>
        <dbReference type="EC" id="6.1.1.23"/>
    </reaction>
</comment>
<dbReference type="GO" id="GO:0003676">
    <property type="term" value="F:nucleic acid binding"/>
    <property type="evidence" value="ECO:0007669"/>
    <property type="project" value="InterPro"/>
</dbReference>
<feature type="binding site" evidence="7">
    <location>
        <position position="452"/>
    </location>
    <ligand>
        <name>L-aspartate</name>
        <dbReference type="ChEBI" id="CHEBI:29991"/>
    </ligand>
</feature>
<dbReference type="InterPro" id="IPR029351">
    <property type="entry name" value="GAD_dom"/>
</dbReference>
<evidence type="ECO:0000256" key="4">
    <source>
        <dbReference type="ARBA" id="ARBA00022840"/>
    </source>
</evidence>